<dbReference type="AlphaFoldDB" id="A0A834XB50"/>
<evidence type="ECO:0000313" key="3">
    <source>
        <dbReference type="Proteomes" id="UP000634136"/>
    </source>
</evidence>
<evidence type="ECO:0000313" key="2">
    <source>
        <dbReference type="EMBL" id="KAF7841177.1"/>
    </source>
</evidence>
<protein>
    <submittedName>
        <fullName evidence="2">Reverse transcriptase</fullName>
    </submittedName>
</protein>
<dbReference type="InterPro" id="IPR036691">
    <property type="entry name" value="Endo/exonu/phosph_ase_sf"/>
</dbReference>
<dbReference type="InterPro" id="IPR002156">
    <property type="entry name" value="RNaseH_domain"/>
</dbReference>
<dbReference type="GO" id="GO:0003676">
    <property type="term" value="F:nucleic acid binding"/>
    <property type="evidence" value="ECO:0007669"/>
    <property type="project" value="InterPro"/>
</dbReference>
<keyword evidence="2" id="KW-0808">Transferase</keyword>
<dbReference type="Proteomes" id="UP000634136">
    <property type="component" value="Unassembled WGS sequence"/>
</dbReference>
<dbReference type="SUPFAM" id="SSF56219">
    <property type="entry name" value="DNase I-like"/>
    <property type="match status" value="1"/>
</dbReference>
<dbReference type="InterPro" id="IPR044730">
    <property type="entry name" value="RNase_H-like_dom_plant"/>
</dbReference>
<gene>
    <name evidence="2" type="ORF">G2W53_003475</name>
</gene>
<dbReference type="Gene3D" id="3.30.420.10">
    <property type="entry name" value="Ribonuclease H-like superfamily/Ribonuclease H"/>
    <property type="match status" value="1"/>
</dbReference>
<dbReference type="CDD" id="cd06222">
    <property type="entry name" value="RNase_H_like"/>
    <property type="match status" value="1"/>
</dbReference>
<dbReference type="InterPro" id="IPR053151">
    <property type="entry name" value="RNase_H-like"/>
</dbReference>
<evidence type="ECO:0000259" key="1">
    <source>
        <dbReference type="Pfam" id="PF13456"/>
    </source>
</evidence>
<dbReference type="InterPro" id="IPR036397">
    <property type="entry name" value="RNaseH_sf"/>
</dbReference>
<dbReference type="EMBL" id="JAAIUW010000002">
    <property type="protein sequence ID" value="KAF7841177.1"/>
    <property type="molecule type" value="Genomic_DNA"/>
</dbReference>
<accession>A0A834XB50</accession>
<dbReference type="Pfam" id="PF13456">
    <property type="entry name" value="RVT_3"/>
    <property type="match status" value="1"/>
</dbReference>
<dbReference type="PANTHER" id="PTHR47723:SF19">
    <property type="entry name" value="POLYNUCLEOTIDYL TRANSFERASE, RIBONUCLEASE H-LIKE SUPERFAMILY PROTEIN"/>
    <property type="match status" value="1"/>
</dbReference>
<sequence length="762" mass="87020">MQHVKRRCRIGLSKELYVPTCGLSGGLALWWDESIDLDILYSSKNLIHDKLRGLAVRNGASWLCVGDFNDLLYHGEKWGRRPRASRKILSFQNLLNDCDLFDLDEKGLEFTWTNNMLRKSWIGPWVILILRVVSPRPKCRLGKRLGRTIVLWWWIFVIKMREEVKDSRDSADQIIKRLKNCSDALTKWSKKVFPNNRVLIEKLMEQLNQYNVRDLTETIAEKAEEIVKAMEEAWDREEQFWLQRAKVDSLKRGDQNSKFLHASVVQRRRINKVLKLKRSDGSWIEGEDEIVRNFGGFYENLFYSSRVRNFVEAMRYVHSVIDDDENRLLCAPITKLELKPRNPSRNGLQASKVVRGCDPGGATTTGPDGYSGAFFRRALDEVGDKLTEMVSEFMDKGVDLRDLNFTKSCRDLLKKGLVWRIGNGVSVDVWKDSWVPGIKGCKLSQGLHFADSSHLMVADLIVGGRWDLSFIKDFITDEEEAAIRAIPLSRGVVPDRLIWGDVRNGMYKVNSGYRVAKSWRIGVSCDKPSCSSVVSSQCPICNSAPETIEHMLMLCDWVNLVGFVSPLGFKLNDMNTKRFEDWCEEVLVSNKGIDDFGRSVWAYLCCECWMARCDVVFKGVKVDIVGVVKRALKAVNEFWRVGCGLGVIFRNEKGRVIDGWCEGFEAGSSLMTEAKALLKAMQMVIDRGWSGVVFETDCVVLAQMIDRRDLLNCDWNCFVLFSDILSLWNSLVDCRICSVPRLSNQVANCLAKEASRRVVPLD</sequence>
<keyword evidence="3" id="KW-1185">Reference proteome</keyword>
<dbReference type="InterPro" id="IPR012337">
    <property type="entry name" value="RNaseH-like_sf"/>
</dbReference>
<comment type="caution">
    <text evidence="2">The sequence shown here is derived from an EMBL/GenBank/DDBJ whole genome shotgun (WGS) entry which is preliminary data.</text>
</comment>
<dbReference type="GO" id="GO:0003964">
    <property type="term" value="F:RNA-directed DNA polymerase activity"/>
    <property type="evidence" value="ECO:0007669"/>
    <property type="project" value="UniProtKB-KW"/>
</dbReference>
<name>A0A834XB50_9FABA</name>
<dbReference type="PANTHER" id="PTHR47723">
    <property type="entry name" value="OS05G0353850 PROTEIN"/>
    <property type="match status" value="1"/>
</dbReference>
<keyword evidence="2" id="KW-0695">RNA-directed DNA polymerase</keyword>
<reference evidence="2" key="1">
    <citation type="submission" date="2020-09" db="EMBL/GenBank/DDBJ databases">
        <title>Genome-Enabled Discovery of Anthraquinone Biosynthesis in Senna tora.</title>
        <authorList>
            <person name="Kang S.-H."/>
            <person name="Pandey R.P."/>
            <person name="Lee C.-M."/>
            <person name="Sim J.-S."/>
            <person name="Jeong J.-T."/>
            <person name="Choi B.-S."/>
            <person name="Jung M."/>
            <person name="Ginzburg D."/>
            <person name="Zhao K."/>
            <person name="Won S.Y."/>
            <person name="Oh T.-J."/>
            <person name="Yu Y."/>
            <person name="Kim N.-H."/>
            <person name="Lee O.R."/>
            <person name="Lee T.-H."/>
            <person name="Bashyal P."/>
            <person name="Kim T.-S."/>
            <person name="Lee W.-H."/>
            <person name="Kawkins C."/>
            <person name="Kim C.-K."/>
            <person name="Kim J.S."/>
            <person name="Ahn B.O."/>
            <person name="Rhee S.Y."/>
            <person name="Sohng J.K."/>
        </authorList>
    </citation>
    <scope>NUCLEOTIDE SEQUENCE</scope>
    <source>
        <tissue evidence="2">Leaf</tissue>
    </source>
</reference>
<dbReference type="SUPFAM" id="SSF53098">
    <property type="entry name" value="Ribonuclease H-like"/>
    <property type="match status" value="1"/>
</dbReference>
<feature type="domain" description="RNase H type-1" evidence="1">
    <location>
        <begin position="644"/>
        <end position="754"/>
    </location>
</feature>
<dbReference type="GO" id="GO:0004523">
    <property type="term" value="F:RNA-DNA hybrid ribonuclease activity"/>
    <property type="evidence" value="ECO:0007669"/>
    <property type="project" value="InterPro"/>
</dbReference>
<proteinExistence type="predicted"/>
<keyword evidence="2" id="KW-0548">Nucleotidyltransferase</keyword>
<organism evidence="2 3">
    <name type="scientific">Senna tora</name>
    <dbReference type="NCBI Taxonomy" id="362788"/>
    <lineage>
        <taxon>Eukaryota</taxon>
        <taxon>Viridiplantae</taxon>
        <taxon>Streptophyta</taxon>
        <taxon>Embryophyta</taxon>
        <taxon>Tracheophyta</taxon>
        <taxon>Spermatophyta</taxon>
        <taxon>Magnoliopsida</taxon>
        <taxon>eudicotyledons</taxon>
        <taxon>Gunneridae</taxon>
        <taxon>Pentapetalae</taxon>
        <taxon>rosids</taxon>
        <taxon>fabids</taxon>
        <taxon>Fabales</taxon>
        <taxon>Fabaceae</taxon>
        <taxon>Caesalpinioideae</taxon>
        <taxon>Cassia clade</taxon>
        <taxon>Senna</taxon>
    </lineage>
</organism>